<proteinExistence type="predicted"/>
<dbReference type="OrthoDB" id="27832at2759"/>
<sequence>MDADGQLRETVEIDVENNPIFEDEDTRLFYESLPDIKAMVPGILYKESEQSVSRPATEPQPSEPAEKTLPTEGTRILIGLQETKLPLSLLSIFLDFRNT</sequence>
<protein>
    <submittedName>
        <fullName evidence="2">Uncharacterized protein</fullName>
    </submittedName>
</protein>
<evidence type="ECO:0000313" key="3">
    <source>
        <dbReference type="Proteomes" id="UP000281553"/>
    </source>
</evidence>
<accession>A0A3P7P0R4</accession>
<organism evidence="2 3">
    <name type="scientific">Dibothriocephalus latus</name>
    <name type="common">Fish tapeworm</name>
    <name type="synonym">Diphyllobothrium latum</name>
    <dbReference type="NCBI Taxonomy" id="60516"/>
    <lineage>
        <taxon>Eukaryota</taxon>
        <taxon>Metazoa</taxon>
        <taxon>Spiralia</taxon>
        <taxon>Lophotrochozoa</taxon>
        <taxon>Platyhelminthes</taxon>
        <taxon>Cestoda</taxon>
        <taxon>Eucestoda</taxon>
        <taxon>Diphyllobothriidea</taxon>
        <taxon>Diphyllobothriidae</taxon>
        <taxon>Dibothriocephalus</taxon>
    </lineage>
</organism>
<dbReference type="AlphaFoldDB" id="A0A3P7P0R4"/>
<dbReference type="EMBL" id="UYRU01094866">
    <property type="protein sequence ID" value="VDN39237.1"/>
    <property type="molecule type" value="Genomic_DNA"/>
</dbReference>
<reference evidence="2 3" key="1">
    <citation type="submission" date="2018-11" db="EMBL/GenBank/DDBJ databases">
        <authorList>
            <consortium name="Pathogen Informatics"/>
        </authorList>
    </citation>
    <scope>NUCLEOTIDE SEQUENCE [LARGE SCALE GENOMIC DNA]</scope>
</reference>
<gene>
    <name evidence="2" type="ORF">DILT_LOCUS17803</name>
</gene>
<evidence type="ECO:0000256" key="1">
    <source>
        <dbReference type="SAM" id="MobiDB-lite"/>
    </source>
</evidence>
<evidence type="ECO:0000313" key="2">
    <source>
        <dbReference type="EMBL" id="VDN39237.1"/>
    </source>
</evidence>
<keyword evidence="3" id="KW-1185">Reference proteome</keyword>
<name>A0A3P7P0R4_DIBLA</name>
<feature type="region of interest" description="Disordered" evidence="1">
    <location>
        <begin position="49"/>
        <end position="71"/>
    </location>
</feature>
<dbReference type="Proteomes" id="UP000281553">
    <property type="component" value="Unassembled WGS sequence"/>
</dbReference>